<protein>
    <recommendedName>
        <fullName evidence="1">HTH cro/C1-type domain-containing protein</fullName>
    </recommendedName>
</protein>
<dbReference type="SUPFAM" id="SSF47413">
    <property type="entry name" value="lambda repressor-like DNA-binding domains"/>
    <property type="match status" value="1"/>
</dbReference>
<evidence type="ECO:0000313" key="3">
    <source>
        <dbReference type="Proteomes" id="UP000177273"/>
    </source>
</evidence>
<dbReference type="RefSeq" id="WP_070788241.1">
    <property type="nucleotide sequence ID" value="NZ_MKIQ01000028.1"/>
</dbReference>
<keyword evidence="3" id="KW-1185">Reference proteome</keyword>
<dbReference type="OrthoDB" id="34624at2"/>
<dbReference type="PANTHER" id="PTHR37038:SF12">
    <property type="entry name" value="TRANSCRIPTIONAL REGULATOR"/>
    <property type="match status" value="1"/>
</dbReference>
<dbReference type="Gene3D" id="1.10.260.40">
    <property type="entry name" value="lambda repressor-like DNA-binding domains"/>
    <property type="match status" value="1"/>
</dbReference>
<dbReference type="PANTHER" id="PTHR37038">
    <property type="entry name" value="TRANSCRIPTIONAL REGULATOR-RELATED"/>
    <property type="match status" value="1"/>
</dbReference>
<dbReference type="InterPro" id="IPR010982">
    <property type="entry name" value="Lambda_DNA-bd_dom_sf"/>
</dbReference>
<dbReference type="InterPro" id="IPR001387">
    <property type="entry name" value="Cro/C1-type_HTH"/>
</dbReference>
<dbReference type="PROSITE" id="PS50943">
    <property type="entry name" value="HTH_CROC1"/>
    <property type="match status" value="1"/>
</dbReference>
<evidence type="ECO:0000313" key="2">
    <source>
        <dbReference type="EMBL" id="OFI46304.1"/>
    </source>
</evidence>
<reference evidence="3" key="1">
    <citation type="submission" date="2016-09" db="EMBL/GenBank/DDBJ databases">
        <title>Draft genome sequence of a novel species of the family Streptococcaceae isolated from flowers.</title>
        <authorList>
            <person name="Chuah L.-O."/>
            <person name="Yap K.-P."/>
            <person name="Thong K.L."/>
            <person name="Liong M.T."/>
            <person name="Ahmad R."/>
            <person name="Rusul G."/>
        </authorList>
    </citation>
    <scope>NUCLEOTIDE SEQUENCE [LARGE SCALE GENOMIC DNA]</scope>
    <source>
        <strain evidence="3">HibF3</strain>
    </source>
</reference>
<proteinExistence type="predicted"/>
<name>A0A9Q5JFV7_9LACT</name>
<organism evidence="2 3">
    <name type="scientific">Floricoccus penangensis</name>
    <dbReference type="NCBI Taxonomy" id="1859475"/>
    <lineage>
        <taxon>Bacteria</taxon>
        <taxon>Bacillati</taxon>
        <taxon>Bacillota</taxon>
        <taxon>Bacilli</taxon>
        <taxon>Lactobacillales</taxon>
        <taxon>Streptococcaceae</taxon>
        <taxon>Floricoccus</taxon>
    </lineage>
</organism>
<gene>
    <name evidence="2" type="ORF">BG262_04620</name>
</gene>
<dbReference type="EMBL" id="MKIQ01000028">
    <property type="protein sequence ID" value="OFI46304.1"/>
    <property type="molecule type" value="Genomic_DNA"/>
</dbReference>
<dbReference type="AlphaFoldDB" id="A0A9Q5JFV7"/>
<evidence type="ECO:0000259" key="1">
    <source>
        <dbReference type="PROSITE" id="PS50943"/>
    </source>
</evidence>
<dbReference type="Proteomes" id="UP000177273">
    <property type="component" value="Unassembled WGS sequence"/>
</dbReference>
<sequence>MKMTNEEIGSFFRDSSKVRKLTLNDIASDNITVAQLSKFKRGKTVLSFDRLFHIIDHLHLTIEEFSYAINGYENDELT</sequence>
<accession>A0A9Q5JFV7</accession>
<dbReference type="CDD" id="cd00093">
    <property type="entry name" value="HTH_XRE"/>
    <property type="match status" value="1"/>
</dbReference>
<feature type="domain" description="HTH cro/C1-type" evidence="1">
    <location>
        <begin position="30"/>
        <end position="65"/>
    </location>
</feature>
<dbReference type="GO" id="GO:0003677">
    <property type="term" value="F:DNA binding"/>
    <property type="evidence" value="ECO:0007669"/>
    <property type="project" value="InterPro"/>
</dbReference>
<dbReference type="InterPro" id="IPR053163">
    <property type="entry name" value="HTH-type_regulator_Rgg"/>
</dbReference>
<comment type="caution">
    <text evidence="2">The sequence shown here is derived from an EMBL/GenBank/DDBJ whole genome shotgun (WGS) entry which is preliminary data.</text>
</comment>